<dbReference type="STRING" id="39495.SAMN02745111_01243"/>
<dbReference type="InterPro" id="IPR019933">
    <property type="entry name" value="DivIVA_domain"/>
</dbReference>
<evidence type="ECO:0000256" key="2">
    <source>
        <dbReference type="SAM" id="MobiDB-lite"/>
    </source>
</evidence>
<dbReference type="Gene3D" id="1.10.287.1490">
    <property type="match status" value="1"/>
</dbReference>
<dbReference type="AlphaFoldDB" id="A0A1T4VMS8"/>
<accession>A0A1T4VMS8</accession>
<gene>
    <name evidence="3" type="ORF">SAMN02745111_01243</name>
</gene>
<evidence type="ECO:0000313" key="3">
    <source>
        <dbReference type="EMBL" id="SKA66168.1"/>
    </source>
</evidence>
<dbReference type="Gene3D" id="6.10.250.660">
    <property type="match status" value="1"/>
</dbReference>
<feature type="coiled-coil region" evidence="1">
    <location>
        <begin position="47"/>
        <end position="406"/>
    </location>
</feature>
<keyword evidence="4" id="KW-1185">Reference proteome</keyword>
<dbReference type="OrthoDB" id="9815492at2"/>
<sequence>MAKTKIPSSNPIGLRRNELGEVSGTDNSYGFSRAVRGYDPKEVDEYIDNLLDNYRNAQRVLDQNREEFENERELISCEVDGLKSQKAEWEAKIAEYQAVIDDLSNKMVESAGDEAVEEMRKLRDQIKKYERKDAENQEIIDNLSNQLGESQKIINTLNAKSNTNIREVEDLNAKIRELQASVDSSADAEAAKMQLTTENMQLTAQIAELEKVNADNAAMVDTLSRENEENVAKVAELSDKMVTLEDTAAEYEKIRAEHDDLVKHAEDSEATIENLRNQLLVVNDMVKENEDLRAQINTFQTQMSDYDEILADRDSLRGEFNDIAKENEDLRAQIETFQTQMNDYDELLADRDSLRNELEGFQSQFDETRSAMKEKDEALEQCIDQLSKLEESISLIQYQIDEAKTRAQKA</sequence>
<protein>
    <submittedName>
        <fullName evidence="3">DivIVA domain-containing protein</fullName>
    </submittedName>
</protein>
<keyword evidence="1" id="KW-0175">Coiled coil</keyword>
<evidence type="ECO:0000256" key="1">
    <source>
        <dbReference type="SAM" id="Coils"/>
    </source>
</evidence>
<name>A0A1T4VMS8_9FIRM</name>
<evidence type="ECO:0000313" key="4">
    <source>
        <dbReference type="Proteomes" id="UP000190814"/>
    </source>
</evidence>
<feature type="region of interest" description="Disordered" evidence="2">
    <location>
        <begin position="1"/>
        <end position="26"/>
    </location>
</feature>
<proteinExistence type="predicted"/>
<dbReference type="Proteomes" id="UP000190814">
    <property type="component" value="Unassembled WGS sequence"/>
</dbReference>
<dbReference type="RefSeq" id="WP_078766111.1">
    <property type="nucleotide sequence ID" value="NZ_FUXZ01000007.1"/>
</dbReference>
<reference evidence="3 4" key="1">
    <citation type="submission" date="2017-02" db="EMBL/GenBank/DDBJ databases">
        <authorList>
            <person name="Peterson S.W."/>
        </authorList>
    </citation>
    <scope>NUCLEOTIDE SEQUENCE [LARGE SCALE GENOMIC DNA]</scope>
    <source>
        <strain evidence="3 4">ATCC 35992</strain>
    </source>
</reference>
<organism evidence="3 4">
    <name type="scientific">Eubacterium uniforme</name>
    <dbReference type="NCBI Taxonomy" id="39495"/>
    <lineage>
        <taxon>Bacteria</taxon>
        <taxon>Bacillati</taxon>
        <taxon>Bacillota</taxon>
        <taxon>Clostridia</taxon>
        <taxon>Eubacteriales</taxon>
        <taxon>Eubacteriaceae</taxon>
        <taxon>Eubacterium</taxon>
    </lineage>
</organism>
<feature type="compositionally biased region" description="Polar residues" evidence="2">
    <location>
        <begin position="1"/>
        <end position="11"/>
    </location>
</feature>
<dbReference type="EMBL" id="FUXZ01000007">
    <property type="protein sequence ID" value="SKA66168.1"/>
    <property type="molecule type" value="Genomic_DNA"/>
</dbReference>
<dbReference type="NCBIfam" id="TIGR03544">
    <property type="entry name" value="DivI1A_domain"/>
    <property type="match status" value="1"/>
</dbReference>